<gene>
    <name evidence="2" type="ORF">OJ1076_H08.12</name>
    <name evidence="3" type="ORF">OSJNBb0012L23.1</name>
</gene>
<evidence type="ECO:0000256" key="1">
    <source>
        <dbReference type="SAM" id="Phobius"/>
    </source>
</evidence>
<protein>
    <submittedName>
        <fullName evidence="2">Uncharacterized protein</fullName>
    </submittedName>
</protein>
<reference evidence="2" key="1">
    <citation type="submission" date="2004-06" db="EMBL/GenBank/DDBJ databases">
        <title>Oryza sativa BAC OJ1076_H08 genomic sequence.</title>
        <authorList>
            <person name="Chow T.-Y."/>
            <person name="Hsing Y.-I.C."/>
            <person name="Chen C.-S."/>
            <person name="Chen H.-H."/>
            <person name="Liu S.-M."/>
            <person name="Chao Y.-T."/>
            <person name="Chang S.-J."/>
            <person name="Chen H.-C."/>
            <person name="Chen S.-K."/>
            <person name="Chen T.-R."/>
            <person name="Chen Y.-L."/>
            <person name="Cheng C.-H."/>
            <person name="Chung C.-I."/>
            <person name="Han S.-Y."/>
            <person name="Hsiao S.-H."/>
            <person name="Hsiung J.-N."/>
            <person name="Hsu C.-H."/>
            <person name="Huang J.-J."/>
            <person name="Kau P.-I."/>
            <person name="Lee M.-C."/>
            <person name="Leu H.-L."/>
            <person name="Li Y.-F."/>
            <person name="Lin S.-J."/>
            <person name="Lin Y.-C."/>
            <person name="Wu S.-W."/>
            <person name="Yu C.-Y."/>
            <person name="Yu S.-W."/>
            <person name="Wu H.-P."/>
            <person name="Shaw J.-F."/>
        </authorList>
    </citation>
    <scope>NUCLEOTIDE SEQUENCE</scope>
</reference>
<dbReference type="AlphaFoldDB" id="Q6I5W3"/>
<reference evidence="3" key="2">
    <citation type="submission" date="2004-10" db="EMBL/GenBank/DDBJ databases">
        <title>Oryza sativa BAC OSJNBb0012L23 genomic sequence.</title>
        <authorList>
            <person name="Chow T.-Y."/>
            <person name="Hsing Y.-I.C."/>
            <person name="Chen C.-S."/>
            <person name="Chen H.-H."/>
            <person name="Liu S.-M."/>
            <person name="Chao Y.-T."/>
            <person name="Chang S.-J."/>
            <person name="Chen H.-C."/>
            <person name="Chen S.-K."/>
            <person name="Chen T.-R."/>
            <person name="Chen Y.-L."/>
            <person name="Cheng C.-H."/>
            <person name="Chung C.-I."/>
            <person name="Han S.-Y."/>
            <person name="Hsiao S.-H."/>
            <person name="Hsiung J.-N."/>
            <person name="Hsu C.-H."/>
            <person name="Huang J.-J."/>
            <person name="Kau P.-I."/>
            <person name="Lee M.-C."/>
            <person name="Leu H.-L."/>
            <person name="Li Y.-F."/>
            <person name="Lin S.-J."/>
            <person name="Lin Y.-C."/>
            <person name="Wu S.-W."/>
            <person name="Yu C.-Y."/>
            <person name="Yu S.-W."/>
            <person name="Wu H.-P."/>
            <person name="Shaw J.-F."/>
        </authorList>
    </citation>
    <scope>NUCLEOTIDE SEQUENCE</scope>
</reference>
<dbReference type="EMBL" id="AC137001">
    <property type="protein sequence ID" value="AAV25275.1"/>
    <property type="molecule type" value="Genomic_DNA"/>
</dbReference>
<dbReference type="EMBL" id="AC108498">
    <property type="protein sequence ID" value="AAT47024.1"/>
    <property type="molecule type" value="Genomic_DNA"/>
</dbReference>
<reference evidence="4" key="4">
    <citation type="journal article" date="2008" name="Nucleic Acids Res.">
        <title>The rice annotation project database (RAP-DB): 2008 update.</title>
        <authorList>
            <consortium name="The rice annotation project (RAP)"/>
        </authorList>
    </citation>
    <scope>GENOME REANNOTATION</scope>
    <source>
        <strain evidence="4">cv. Nipponbare</strain>
    </source>
</reference>
<sequence>MKIVRFDRRVQSTALVVGHAWGNTSVKNATSLMMMSQRTSITVMDAAYAGKSQIYLYELFSAFTVLFSLINFGYAQFFSELVVWISSFTATNADELNRRHTEQVCGSSLHQDTCVAIPGISPTAQTN</sequence>
<accession>Q6I5W3</accession>
<keyword evidence="1" id="KW-0812">Transmembrane</keyword>
<evidence type="ECO:0000313" key="3">
    <source>
        <dbReference type="EMBL" id="AAV25275.1"/>
    </source>
</evidence>
<keyword evidence="1" id="KW-0472">Membrane</keyword>
<reference evidence="4" key="3">
    <citation type="journal article" date="2005" name="Nature">
        <title>The map-based sequence of the rice genome.</title>
        <authorList>
            <consortium name="International rice genome sequencing project (IRGSP)"/>
            <person name="Matsumoto T."/>
            <person name="Wu J."/>
            <person name="Kanamori H."/>
            <person name="Katayose Y."/>
            <person name="Fujisawa M."/>
            <person name="Namiki N."/>
            <person name="Mizuno H."/>
            <person name="Yamamoto K."/>
            <person name="Antonio B.A."/>
            <person name="Baba T."/>
            <person name="Sakata K."/>
            <person name="Nagamura Y."/>
            <person name="Aoki H."/>
            <person name="Arikawa K."/>
            <person name="Arita K."/>
            <person name="Bito T."/>
            <person name="Chiden Y."/>
            <person name="Fujitsuka N."/>
            <person name="Fukunaka R."/>
            <person name="Hamada M."/>
            <person name="Harada C."/>
            <person name="Hayashi A."/>
            <person name="Hijishita S."/>
            <person name="Honda M."/>
            <person name="Hosokawa S."/>
            <person name="Ichikawa Y."/>
            <person name="Idonuma A."/>
            <person name="Iijima M."/>
            <person name="Ikeda M."/>
            <person name="Ikeno M."/>
            <person name="Ito K."/>
            <person name="Ito S."/>
            <person name="Ito T."/>
            <person name="Ito Y."/>
            <person name="Ito Y."/>
            <person name="Iwabuchi A."/>
            <person name="Kamiya K."/>
            <person name="Karasawa W."/>
            <person name="Kurita K."/>
            <person name="Katagiri S."/>
            <person name="Kikuta A."/>
            <person name="Kobayashi H."/>
            <person name="Kobayashi N."/>
            <person name="Machita K."/>
            <person name="Maehara T."/>
            <person name="Masukawa M."/>
            <person name="Mizubayashi T."/>
            <person name="Mukai Y."/>
            <person name="Nagasaki H."/>
            <person name="Nagata Y."/>
            <person name="Naito S."/>
            <person name="Nakashima M."/>
            <person name="Nakama Y."/>
            <person name="Nakamichi Y."/>
            <person name="Nakamura M."/>
            <person name="Meguro A."/>
            <person name="Negishi M."/>
            <person name="Ohta I."/>
            <person name="Ohta T."/>
            <person name="Okamoto M."/>
            <person name="Ono N."/>
            <person name="Saji S."/>
            <person name="Sakaguchi M."/>
            <person name="Sakai K."/>
            <person name="Shibata M."/>
            <person name="Shimokawa T."/>
            <person name="Song J."/>
            <person name="Takazaki Y."/>
            <person name="Terasawa K."/>
            <person name="Tsugane M."/>
            <person name="Tsuji K."/>
            <person name="Ueda S."/>
            <person name="Waki K."/>
            <person name="Yamagata H."/>
            <person name="Yamamoto M."/>
            <person name="Yamamoto S."/>
            <person name="Yamane H."/>
            <person name="Yoshiki S."/>
            <person name="Yoshihara R."/>
            <person name="Yukawa K."/>
            <person name="Zhong H."/>
            <person name="Yano M."/>
            <person name="Yuan Q."/>
            <person name="Ouyang S."/>
            <person name="Liu J."/>
            <person name="Jones K.M."/>
            <person name="Gansberger K."/>
            <person name="Moffat K."/>
            <person name="Hill J."/>
            <person name="Bera J."/>
            <person name="Fadrosh D."/>
            <person name="Jin S."/>
            <person name="Johri S."/>
            <person name="Kim M."/>
            <person name="Overton L."/>
            <person name="Reardon M."/>
            <person name="Tsitrin T."/>
            <person name="Vuong H."/>
            <person name="Weaver B."/>
            <person name="Ciecko A."/>
            <person name="Tallon L."/>
            <person name="Jackson J."/>
            <person name="Pai G."/>
            <person name="Aken S.V."/>
            <person name="Utterback T."/>
            <person name="Reidmuller S."/>
            <person name="Feldblyum T."/>
            <person name="Hsiao J."/>
            <person name="Zismann V."/>
            <person name="Iobst S."/>
            <person name="de Vazeille A.R."/>
            <person name="Buell C.R."/>
            <person name="Ying K."/>
            <person name="Li Y."/>
            <person name="Lu T."/>
            <person name="Huang Y."/>
            <person name="Zhao Q."/>
            <person name="Feng Q."/>
            <person name="Zhang L."/>
            <person name="Zhu J."/>
            <person name="Weng Q."/>
            <person name="Mu J."/>
            <person name="Lu Y."/>
            <person name="Fan D."/>
            <person name="Liu Y."/>
            <person name="Guan J."/>
            <person name="Zhang Y."/>
            <person name="Yu S."/>
            <person name="Liu X."/>
            <person name="Zhang Y."/>
            <person name="Hong G."/>
            <person name="Han B."/>
            <person name="Choisne N."/>
            <person name="Demange N."/>
            <person name="Orjeda G."/>
            <person name="Samain S."/>
            <person name="Cattolico L."/>
            <person name="Pelletier E."/>
            <person name="Couloux A."/>
            <person name="Segurens B."/>
            <person name="Wincker P."/>
            <person name="D'Hont A."/>
            <person name="Scarpelli C."/>
            <person name="Weissenbach J."/>
            <person name="Salanoubat M."/>
            <person name="Quetier F."/>
            <person name="Yu Y."/>
            <person name="Kim H.R."/>
            <person name="Rambo T."/>
            <person name="Currie J."/>
            <person name="Collura K."/>
            <person name="Luo M."/>
            <person name="Yang T."/>
            <person name="Ammiraju J.S.S."/>
            <person name="Engler F."/>
            <person name="Soderlund C."/>
            <person name="Wing R.A."/>
            <person name="Palmer L.E."/>
            <person name="de la Bastide M."/>
            <person name="Spiegel L."/>
            <person name="Nascimento L."/>
            <person name="Zutavern T."/>
            <person name="O'Shaughnessy A."/>
            <person name="Dike S."/>
            <person name="Dedhia N."/>
            <person name="Preston R."/>
            <person name="Balija V."/>
            <person name="McCombie W.R."/>
            <person name="Chow T."/>
            <person name="Chen H."/>
            <person name="Chung M."/>
            <person name="Chen C."/>
            <person name="Shaw J."/>
            <person name="Wu H."/>
            <person name="Hsiao K."/>
            <person name="Chao Y."/>
            <person name="Chu M."/>
            <person name="Cheng C."/>
            <person name="Hour A."/>
            <person name="Lee P."/>
            <person name="Lin S."/>
            <person name="Lin Y."/>
            <person name="Liou J."/>
            <person name="Liu S."/>
            <person name="Hsing Y."/>
            <person name="Raghuvanshi S."/>
            <person name="Mohanty A."/>
            <person name="Bharti A.K."/>
            <person name="Gaur A."/>
            <person name="Gupta V."/>
            <person name="Kumar D."/>
            <person name="Ravi V."/>
            <person name="Vij S."/>
            <person name="Kapur A."/>
            <person name="Khurana P."/>
            <person name="Khurana P."/>
            <person name="Khurana J.P."/>
            <person name="Tyagi A.K."/>
            <person name="Gaikwad K."/>
            <person name="Singh A."/>
            <person name="Dalal V."/>
            <person name="Srivastava S."/>
            <person name="Dixit A."/>
            <person name="Pal A.K."/>
            <person name="Ghazi I.A."/>
            <person name="Yadav M."/>
            <person name="Pandit A."/>
            <person name="Bhargava A."/>
            <person name="Sureshbabu K."/>
            <person name="Batra K."/>
            <person name="Sharma T.R."/>
            <person name="Mohapatra T."/>
            <person name="Singh N.K."/>
            <person name="Messing J."/>
            <person name="Nelson A.B."/>
            <person name="Fuks G."/>
            <person name="Kavchok S."/>
            <person name="Keizer G."/>
            <person name="Linton E."/>
            <person name="Llaca V."/>
            <person name="Song R."/>
            <person name="Tanyolac B."/>
            <person name="Young S."/>
            <person name="Ho-Il K."/>
            <person name="Hahn J.H."/>
            <person name="Sangsakoo G."/>
            <person name="Vanavichit A."/>
            <person name="de Mattos Luiz.A.T."/>
            <person name="Zimmer P.D."/>
            <person name="Malone G."/>
            <person name="Dellagostin O."/>
            <person name="de Oliveira A.C."/>
            <person name="Bevan M."/>
            <person name="Bancroft I."/>
            <person name="Minx P."/>
            <person name="Cordum H."/>
            <person name="Wilson R."/>
            <person name="Cheng Z."/>
            <person name="Jin W."/>
            <person name="Jiang J."/>
            <person name="Leong S.A."/>
            <person name="Iwama H."/>
            <person name="Gojobori T."/>
            <person name="Itoh T."/>
            <person name="Niimura Y."/>
            <person name="Fujii Y."/>
            <person name="Habara T."/>
            <person name="Sakai H."/>
            <person name="Sato Y."/>
            <person name="Wilson G."/>
            <person name="Kumar K."/>
            <person name="McCouch S."/>
            <person name="Juretic N."/>
            <person name="Hoen D."/>
            <person name="Wright S."/>
            <person name="Bruskiewich R."/>
            <person name="Bureau T."/>
            <person name="Miyao A."/>
            <person name="Hirochika H."/>
            <person name="Nishikawa T."/>
            <person name="Kadowaki K."/>
            <person name="Sugiura M."/>
            <person name="Burr B."/>
            <person name="Sasaki T."/>
        </authorList>
    </citation>
    <scope>NUCLEOTIDE SEQUENCE [LARGE SCALE GENOMIC DNA]</scope>
    <source>
        <strain evidence="4">cv. Nipponbare</strain>
    </source>
</reference>
<feature type="transmembrane region" description="Helical" evidence="1">
    <location>
        <begin position="54"/>
        <end position="74"/>
    </location>
</feature>
<organism evidence="2 4">
    <name type="scientific">Oryza sativa subsp. japonica</name>
    <name type="common">Rice</name>
    <dbReference type="NCBI Taxonomy" id="39947"/>
    <lineage>
        <taxon>Eukaryota</taxon>
        <taxon>Viridiplantae</taxon>
        <taxon>Streptophyta</taxon>
        <taxon>Embryophyta</taxon>
        <taxon>Tracheophyta</taxon>
        <taxon>Spermatophyta</taxon>
        <taxon>Magnoliopsida</taxon>
        <taxon>Liliopsida</taxon>
        <taxon>Poales</taxon>
        <taxon>Poaceae</taxon>
        <taxon>BOP clade</taxon>
        <taxon>Oryzoideae</taxon>
        <taxon>Oryzeae</taxon>
        <taxon>Oryzinae</taxon>
        <taxon>Oryza</taxon>
        <taxon>Oryza sativa</taxon>
    </lineage>
</organism>
<dbReference type="Proteomes" id="UP000000763">
    <property type="component" value="Chromosome 5"/>
</dbReference>
<name>Q6I5W3_ORYSJ</name>
<evidence type="ECO:0000313" key="4">
    <source>
        <dbReference type="Proteomes" id="UP000000763"/>
    </source>
</evidence>
<proteinExistence type="predicted"/>
<keyword evidence="1" id="KW-1133">Transmembrane helix</keyword>
<evidence type="ECO:0000313" key="2">
    <source>
        <dbReference type="EMBL" id="AAT47024.1"/>
    </source>
</evidence>